<evidence type="ECO:0000256" key="5">
    <source>
        <dbReference type="PIRSR" id="PIRSR606118-50"/>
    </source>
</evidence>
<dbReference type="Proteomes" id="UP000238217">
    <property type="component" value="Unassembled WGS sequence"/>
</dbReference>
<keyword evidence="2" id="KW-0229">DNA integration</keyword>
<organism evidence="8 9">
    <name type="scientific">Nesterenkonia sandarakina</name>
    <dbReference type="NCBI Taxonomy" id="272918"/>
    <lineage>
        <taxon>Bacteria</taxon>
        <taxon>Bacillati</taxon>
        <taxon>Actinomycetota</taxon>
        <taxon>Actinomycetes</taxon>
        <taxon>Micrococcales</taxon>
        <taxon>Micrococcaceae</taxon>
        <taxon>Nesterenkonia</taxon>
    </lineage>
</organism>
<feature type="active site" description="O-(5'-phospho-DNA)-serine intermediate" evidence="5 6">
    <location>
        <position position="9"/>
    </location>
</feature>
<dbReference type="InterPro" id="IPR006120">
    <property type="entry name" value="Resolvase_HTH_dom"/>
</dbReference>
<evidence type="ECO:0000256" key="1">
    <source>
        <dbReference type="ARBA" id="ARBA00009913"/>
    </source>
</evidence>
<dbReference type="InterPro" id="IPR006118">
    <property type="entry name" value="Recombinase_CS"/>
</dbReference>
<dbReference type="GO" id="GO:0015074">
    <property type="term" value="P:DNA integration"/>
    <property type="evidence" value="ECO:0007669"/>
    <property type="project" value="UniProtKB-KW"/>
</dbReference>
<proteinExistence type="inferred from homology"/>
<evidence type="ECO:0000256" key="3">
    <source>
        <dbReference type="ARBA" id="ARBA00023125"/>
    </source>
</evidence>
<gene>
    <name evidence="8" type="ORF">BCL67_1014</name>
</gene>
<dbReference type="Gene3D" id="1.10.10.60">
    <property type="entry name" value="Homeodomain-like"/>
    <property type="match status" value="1"/>
</dbReference>
<dbReference type="Gene3D" id="3.40.50.1390">
    <property type="entry name" value="Resolvase, N-terminal catalytic domain"/>
    <property type="match status" value="1"/>
</dbReference>
<dbReference type="SMART" id="SM00857">
    <property type="entry name" value="Resolvase"/>
    <property type="match status" value="1"/>
</dbReference>
<dbReference type="PROSITE" id="PS00397">
    <property type="entry name" value="RECOMBINASES_1"/>
    <property type="match status" value="1"/>
</dbReference>
<evidence type="ECO:0000313" key="9">
    <source>
        <dbReference type="Proteomes" id="UP000238217"/>
    </source>
</evidence>
<sequence>MKVAYIRVSSTSQNPARQREAIGEVERVFEDKLSGKNRQRPALREMIDFVREGDEVVIASIDRLARSLADLFGIVEELTGKGVRVRFLKENLLISNEEQDFTGRLVLSIFGAIAEFQRKVIREQQAEGIAVAKRTGKYAKPGALSVEQVAQAEALVSQGIPKAEVARRLGVGRETLRTALNRAGAYASMPKAEGVAA</sequence>
<feature type="domain" description="Resolvase/invertase-type recombinase catalytic" evidence="7">
    <location>
        <begin position="1"/>
        <end position="136"/>
    </location>
</feature>
<keyword evidence="3" id="KW-0238">DNA-binding</keyword>
<dbReference type="PANTHER" id="PTHR30461">
    <property type="entry name" value="DNA-INVERTASE FROM LAMBDOID PROPHAGE"/>
    <property type="match status" value="1"/>
</dbReference>
<name>A0A2T0YSB8_9MICC</name>
<accession>A0A2T0YSB8</accession>
<comment type="caution">
    <text evidence="8">The sequence shown here is derived from an EMBL/GenBank/DDBJ whole genome shotgun (WGS) entry which is preliminary data.</text>
</comment>
<evidence type="ECO:0000256" key="2">
    <source>
        <dbReference type="ARBA" id="ARBA00022908"/>
    </source>
</evidence>
<dbReference type="PROSITE" id="PS51736">
    <property type="entry name" value="RECOMBINASES_3"/>
    <property type="match status" value="1"/>
</dbReference>
<dbReference type="PROSITE" id="PS00398">
    <property type="entry name" value="RECOMBINASES_2"/>
    <property type="match status" value="1"/>
</dbReference>
<protein>
    <submittedName>
        <fullName evidence="8">DNA invertase Pin-like site-specific DNA recombinase</fullName>
    </submittedName>
</protein>
<dbReference type="InterPro" id="IPR006119">
    <property type="entry name" value="Resolv_N"/>
</dbReference>
<evidence type="ECO:0000256" key="4">
    <source>
        <dbReference type="ARBA" id="ARBA00023172"/>
    </source>
</evidence>
<dbReference type="OrthoDB" id="128993at2"/>
<dbReference type="GO" id="GO:0003677">
    <property type="term" value="F:DNA binding"/>
    <property type="evidence" value="ECO:0007669"/>
    <property type="project" value="UniProtKB-KW"/>
</dbReference>
<dbReference type="CDD" id="cd03768">
    <property type="entry name" value="SR_ResInv"/>
    <property type="match status" value="1"/>
</dbReference>
<dbReference type="SUPFAM" id="SSF46689">
    <property type="entry name" value="Homeodomain-like"/>
    <property type="match status" value="1"/>
</dbReference>
<dbReference type="Pfam" id="PF00239">
    <property type="entry name" value="Resolvase"/>
    <property type="match status" value="1"/>
</dbReference>
<keyword evidence="4" id="KW-0233">DNA recombination</keyword>
<comment type="similarity">
    <text evidence="1">Belongs to the site-specific recombinase resolvase family.</text>
</comment>
<dbReference type="EMBL" id="PVTY01000001">
    <property type="protein sequence ID" value="PRZ18698.1"/>
    <property type="molecule type" value="Genomic_DNA"/>
</dbReference>
<evidence type="ECO:0000313" key="8">
    <source>
        <dbReference type="EMBL" id="PRZ18698.1"/>
    </source>
</evidence>
<keyword evidence="9" id="KW-1185">Reference proteome</keyword>
<evidence type="ECO:0000256" key="6">
    <source>
        <dbReference type="PROSITE-ProRule" id="PRU10137"/>
    </source>
</evidence>
<evidence type="ECO:0000259" key="7">
    <source>
        <dbReference type="PROSITE" id="PS51736"/>
    </source>
</evidence>
<dbReference type="GO" id="GO:0000150">
    <property type="term" value="F:DNA strand exchange activity"/>
    <property type="evidence" value="ECO:0007669"/>
    <property type="project" value="InterPro"/>
</dbReference>
<dbReference type="InterPro" id="IPR036162">
    <property type="entry name" value="Resolvase-like_N_sf"/>
</dbReference>
<dbReference type="SUPFAM" id="SSF53041">
    <property type="entry name" value="Resolvase-like"/>
    <property type="match status" value="1"/>
</dbReference>
<dbReference type="Pfam" id="PF02796">
    <property type="entry name" value="HTH_7"/>
    <property type="match status" value="1"/>
</dbReference>
<dbReference type="InterPro" id="IPR050639">
    <property type="entry name" value="SSR_resolvase"/>
</dbReference>
<dbReference type="PANTHER" id="PTHR30461:SF26">
    <property type="entry name" value="RESOLVASE HOMOLOG YNEB"/>
    <property type="match status" value="1"/>
</dbReference>
<dbReference type="RefSeq" id="WP_106121436.1">
    <property type="nucleotide sequence ID" value="NZ_PVTY01000001.1"/>
</dbReference>
<reference evidence="8 9" key="1">
    <citation type="submission" date="2018-03" db="EMBL/GenBank/DDBJ databases">
        <title>Comparative analysis of microorganisms from saline springs in Andes Mountain Range, Colombia.</title>
        <authorList>
            <person name="Rubin E."/>
        </authorList>
    </citation>
    <scope>NUCLEOTIDE SEQUENCE [LARGE SCALE GENOMIC DNA]</scope>
    <source>
        <strain evidence="8 9">CG 35</strain>
    </source>
</reference>
<dbReference type="InterPro" id="IPR009057">
    <property type="entry name" value="Homeodomain-like_sf"/>
</dbReference>
<dbReference type="AlphaFoldDB" id="A0A2T0YSB8"/>